<protein>
    <submittedName>
        <fullName evidence="8">Stilbene synthase</fullName>
    </submittedName>
</protein>
<dbReference type="InterPro" id="IPR016039">
    <property type="entry name" value="Thiolase-like"/>
</dbReference>
<name>A0A4Y3KLP1_9CELL</name>
<dbReference type="EMBL" id="BJLQ01000021">
    <property type="protein sequence ID" value="GEA84897.1"/>
    <property type="molecule type" value="Genomic_DNA"/>
</dbReference>
<evidence type="ECO:0000259" key="6">
    <source>
        <dbReference type="Pfam" id="PF00195"/>
    </source>
</evidence>
<dbReference type="PANTHER" id="PTHR11877">
    <property type="entry name" value="HYDROXYMETHYLGLUTARYL-COA SYNTHASE"/>
    <property type="match status" value="1"/>
</dbReference>
<dbReference type="AlphaFoldDB" id="A0A4Y3KLP1"/>
<keyword evidence="2" id="KW-0808">Transferase</keyword>
<accession>A0A4Y3KLP1</accession>
<feature type="domain" description="Chalcone/stilbene synthase N-terminal" evidence="6">
    <location>
        <begin position="4"/>
        <end position="201"/>
    </location>
</feature>
<dbReference type="RefSeq" id="WP_141370847.1">
    <property type="nucleotide sequence ID" value="NZ_BJLQ01000021.1"/>
</dbReference>
<dbReference type="Gene3D" id="3.40.47.10">
    <property type="match status" value="2"/>
</dbReference>
<reference evidence="8 9" key="1">
    <citation type="submission" date="2019-06" db="EMBL/GenBank/DDBJ databases">
        <title>Whole genome shotgun sequence of Cellulomonas gelida NBRC 3748.</title>
        <authorList>
            <person name="Hosoyama A."/>
            <person name="Uohara A."/>
            <person name="Ohji S."/>
            <person name="Ichikawa N."/>
        </authorList>
    </citation>
    <scope>NUCLEOTIDE SEQUENCE [LARGE SCALE GENOMIC DNA]</scope>
    <source>
        <strain evidence="8 9">NBRC 3748</strain>
    </source>
</reference>
<dbReference type="OrthoDB" id="9786288at2"/>
<gene>
    <name evidence="8" type="ORF">CGE01nite_21480</name>
</gene>
<comment type="similarity">
    <text evidence="1">Belongs to the thiolase-like superfamily. Chalcone/stilbene synthases family.</text>
</comment>
<keyword evidence="9" id="KW-1185">Reference proteome</keyword>
<evidence type="ECO:0000256" key="2">
    <source>
        <dbReference type="ARBA" id="ARBA00022679"/>
    </source>
</evidence>
<evidence type="ECO:0000256" key="4">
    <source>
        <dbReference type="PIRSR" id="PIRSR000451-1"/>
    </source>
</evidence>
<sequence length="394" mass="40331">MSRIVAVAPVLPDHAYPQAQIAEQVAALVTSDPARRSLLLRLHGSCGIETRHLALPLERYGTLTSFDETNALALALGTDLAERAVRDALRTAGLDPHDVDHLMLTTVTAIGAPSLDAALVDRLGLRPDVTRLPSFGLGCAGGAAGLARVHDHVTAHRDHVAVLVSVELCSLTLQRDDDSTANLVASGLFGDGGAAVVMVGDDREPPRGTSGATRRVWADAPRVVGARSVLYPGSGDALGWRVGASGLRIVLSGGLPDVVRAHVADDVKALLTAHGAVLDDVRTWVVHAGGPKILEAVQDALDLPRDALARSWASLARAGNLSSASVLHVLADTLAGSPTSAPGTAAGTTTGATTRGTATATDAPGALGVVAAFGPGVGAELVALRWPSDERRAA</sequence>
<proteinExistence type="inferred from homology"/>
<dbReference type="GO" id="GO:0016747">
    <property type="term" value="F:acyltransferase activity, transferring groups other than amino-acyl groups"/>
    <property type="evidence" value="ECO:0007669"/>
    <property type="project" value="InterPro"/>
</dbReference>
<evidence type="ECO:0000313" key="8">
    <source>
        <dbReference type="EMBL" id="GEA84897.1"/>
    </source>
</evidence>
<dbReference type="CDD" id="cd00831">
    <property type="entry name" value="CHS_like"/>
    <property type="match status" value="1"/>
</dbReference>
<dbReference type="GO" id="GO:0030639">
    <property type="term" value="P:polyketide biosynthetic process"/>
    <property type="evidence" value="ECO:0007669"/>
    <property type="project" value="TreeGrafter"/>
</dbReference>
<evidence type="ECO:0000256" key="3">
    <source>
        <dbReference type="ARBA" id="ARBA00023315"/>
    </source>
</evidence>
<dbReference type="Proteomes" id="UP000320461">
    <property type="component" value="Unassembled WGS sequence"/>
</dbReference>
<keyword evidence="3" id="KW-0012">Acyltransferase</keyword>
<dbReference type="InterPro" id="IPR001099">
    <property type="entry name" value="Chalcone/stilbene_synt_N"/>
</dbReference>
<dbReference type="PANTHER" id="PTHR11877:SF99">
    <property type="entry name" value="1,3,6,8-TETRAHYDROXYNAPHTHALENE SYNTHASE"/>
    <property type="match status" value="1"/>
</dbReference>
<dbReference type="Pfam" id="PF02797">
    <property type="entry name" value="Chal_sti_synt_C"/>
    <property type="match status" value="1"/>
</dbReference>
<feature type="domain" description="Chalcone/stilbene synthase C-terminal" evidence="7">
    <location>
        <begin position="227"/>
        <end position="385"/>
    </location>
</feature>
<evidence type="ECO:0000259" key="7">
    <source>
        <dbReference type="Pfam" id="PF02797"/>
    </source>
</evidence>
<comment type="caution">
    <text evidence="8">The sequence shown here is derived from an EMBL/GenBank/DDBJ whole genome shotgun (WGS) entry which is preliminary data.</text>
</comment>
<dbReference type="InterPro" id="IPR012328">
    <property type="entry name" value="Chalcone/stilbene_synt_C"/>
</dbReference>
<dbReference type="Pfam" id="PF00195">
    <property type="entry name" value="Chal_sti_synt_N"/>
    <property type="match status" value="1"/>
</dbReference>
<dbReference type="InterPro" id="IPR011141">
    <property type="entry name" value="Polyketide_synthase_type-III"/>
</dbReference>
<dbReference type="SUPFAM" id="SSF53901">
    <property type="entry name" value="Thiolase-like"/>
    <property type="match status" value="2"/>
</dbReference>
<organism evidence="8 9">
    <name type="scientific">Cellulomonas gelida</name>
    <dbReference type="NCBI Taxonomy" id="1712"/>
    <lineage>
        <taxon>Bacteria</taxon>
        <taxon>Bacillati</taxon>
        <taxon>Actinomycetota</taxon>
        <taxon>Actinomycetes</taxon>
        <taxon>Micrococcales</taxon>
        <taxon>Cellulomonadaceae</taxon>
        <taxon>Cellulomonas</taxon>
    </lineage>
</organism>
<dbReference type="PIRSF" id="PIRSF000451">
    <property type="entry name" value="PKS_III"/>
    <property type="match status" value="1"/>
</dbReference>
<evidence type="ECO:0000313" key="9">
    <source>
        <dbReference type="Proteomes" id="UP000320461"/>
    </source>
</evidence>
<evidence type="ECO:0000256" key="5">
    <source>
        <dbReference type="SAM" id="MobiDB-lite"/>
    </source>
</evidence>
<feature type="active site" description="Acyl-thioester intermediate" evidence="4">
    <location>
        <position position="139"/>
    </location>
</feature>
<evidence type="ECO:0000256" key="1">
    <source>
        <dbReference type="ARBA" id="ARBA00005531"/>
    </source>
</evidence>
<feature type="region of interest" description="Disordered" evidence="5">
    <location>
        <begin position="338"/>
        <end position="359"/>
    </location>
</feature>